<comment type="caution">
    <text evidence="2">The sequence shown here is derived from an EMBL/GenBank/DDBJ whole genome shotgun (WGS) entry which is preliminary data.</text>
</comment>
<feature type="transmembrane region" description="Helical" evidence="1">
    <location>
        <begin position="187"/>
        <end position="207"/>
    </location>
</feature>
<evidence type="ECO:0000256" key="1">
    <source>
        <dbReference type="SAM" id="Phobius"/>
    </source>
</evidence>
<evidence type="ECO:0000313" key="3">
    <source>
        <dbReference type="Proteomes" id="UP001562065"/>
    </source>
</evidence>
<dbReference type="Pfam" id="PF16357">
    <property type="entry name" value="PepSY_TM_like_2"/>
    <property type="match status" value="1"/>
</dbReference>
<keyword evidence="1" id="KW-0472">Membrane</keyword>
<gene>
    <name evidence="2" type="ORF">AB5I84_09890</name>
</gene>
<accession>A0ABV4AK79</accession>
<reference evidence="2 3" key="1">
    <citation type="submission" date="2024-07" db="EMBL/GenBank/DDBJ databases">
        <authorList>
            <person name="Ren Q."/>
        </authorList>
    </citation>
    <scope>NUCLEOTIDE SEQUENCE [LARGE SCALE GENOMIC DNA]</scope>
    <source>
        <strain evidence="2 3">REN37</strain>
    </source>
</reference>
<proteinExistence type="predicted"/>
<feature type="transmembrane region" description="Helical" evidence="1">
    <location>
        <begin position="22"/>
        <end position="44"/>
    </location>
</feature>
<dbReference type="PANTHER" id="PTHR40115:SF1">
    <property type="entry name" value="INNER MEMBRANE PROTEIN WITH PEPSY TM HELIX"/>
    <property type="match status" value="1"/>
</dbReference>
<dbReference type="PANTHER" id="PTHR40115">
    <property type="entry name" value="INNER MEMBRANE PROTEIN WITH PEPSY TM HELIX"/>
    <property type="match status" value="1"/>
</dbReference>
<dbReference type="RefSeq" id="WP_369455691.1">
    <property type="nucleotide sequence ID" value="NZ_JBGCUO010000001.1"/>
</dbReference>
<feature type="transmembrane region" description="Helical" evidence="1">
    <location>
        <begin position="158"/>
        <end position="181"/>
    </location>
</feature>
<name>A0ABV4AK79_9GAMM</name>
<sequence length="209" mass="23454">MSTPTSSLASARSFWLRHLHRWHWISSALCLIGMVLFAVTGITLNHAGQIEAQPQVTLRTALLPEPLRAQWADAEPDAAARAGLQQWLRDQWQLRSTLDGLEWDNDELYLPLPRPGGDGWLSADLTSGEVEYEVTDRGWISWLNDLHKGRNTGLAWSWFLDLFAVACLVFSLTGLLLLYLHGRQRPGTWPVVGLGLVIPLVLIVLFMHA</sequence>
<dbReference type="InterPro" id="IPR032307">
    <property type="entry name" value="PepSY_TM-like_2"/>
</dbReference>
<keyword evidence="1" id="KW-0812">Transmembrane</keyword>
<evidence type="ECO:0000313" key="2">
    <source>
        <dbReference type="EMBL" id="MEY1662456.1"/>
    </source>
</evidence>
<keyword evidence="1" id="KW-1133">Transmembrane helix</keyword>
<dbReference type="Proteomes" id="UP001562065">
    <property type="component" value="Unassembled WGS sequence"/>
</dbReference>
<dbReference type="EMBL" id="JBGCUO010000001">
    <property type="protein sequence ID" value="MEY1662456.1"/>
    <property type="molecule type" value="Genomic_DNA"/>
</dbReference>
<organism evidence="2 3">
    <name type="scientific">Isoalcanivorax beigongshangi</name>
    <dbReference type="NCBI Taxonomy" id="3238810"/>
    <lineage>
        <taxon>Bacteria</taxon>
        <taxon>Pseudomonadati</taxon>
        <taxon>Pseudomonadota</taxon>
        <taxon>Gammaproteobacteria</taxon>
        <taxon>Oceanospirillales</taxon>
        <taxon>Alcanivoracaceae</taxon>
        <taxon>Isoalcanivorax</taxon>
    </lineage>
</organism>
<protein>
    <submittedName>
        <fullName evidence="2">PepSY-associated TM helix domain-containing protein</fullName>
    </submittedName>
</protein>
<keyword evidence="3" id="KW-1185">Reference proteome</keyword>